<dbReference type="CDD" id="cd02973">
    <property type="entry name" value="TRX_GRX_like"/>
    <property type="match status" value="1"/>
</dbReference>
<dbReference type="EMBL" id="JAFBDQ010000019">
    <property type="protein sequence ID" value="MBM7557886.1"/>
    <property type="molecule type" value="Genomic_DNA"/>
</dbReference>
<dbReference type="SUPFAM" id="SSF52833">
    <property type="entry name" value="Thioredoxin-like"/>
    <property type="match status" value="2"/>
</dbReference>
<dbReference type="RefSeq" id="WP_204702754.1">
    <property type="nucleotide sequence ID" value="NZ_JAFBDQ010000019.1"/>
</dbReference>
<gene>
    <name evidence="2" type="ORF">JOC47_002754</name>
</gene>
<organism evidence="2 3">
    <name type="scientific">Halanaerobacter jeridensis</name>
    <dbReference type="NCBI Taxonomy" id="706427"/>
    <lineage>
        <taxon>Bacteria</taxon>
        <taxon>Bacillati</taxon>
        <taxon>Bacillota</taxon>
        <taxon>Clostridia</taxon>
        <taxon>Halanaerobiales</taxon>
        <taxon>Halobacteroidaceae</taxon>
        <taxon>Halanaerobacter</taxon>
    </lineage>
</organism>
<evidence type="ECO:0000313" key="3">
    <source>
        <dbReference type="Proteomes" id="UP000774000"/>
    </source>
</evidence>
<name>A0A939BT57_9FIRM</name>
<reference evidence="2" key="1">
    <citation type="submission" date="2021-01" db="EMBL/GenBank/DDBJ databases">
        <title>Genomic Encyclopedia of Type Strains, Phase IV (KMG-IV): sequencing the most valuable type-strain genomes for metagenomic binning, comparative biology and taxonomic classification.</title>
        <authorList>
            <person name="Goeker M."/>
        </authorList>
    </citation>
    <scope>NUCLEOTIDE SEQUENCE</scope>
    <source>
        <strain evidence="2">DSM 23230</strain>
    </source>
</reference>
<proteinExistence type="predicted"/>
<keyword evidence="3" id="KW-1185">Reference proteome</keyword>
<dbReference type="PANTHER" id="PTHR37170:SF1">
    <property type="entry name" value="GLUTAREDOXIN-LIKE PROTEIN"/>
    <property type="match status" value="1"/>
</dbReference>
<dbReference type="Pfam" id="PF13192">
    <property type="entry name" value="Thioredoxin_3"/>
    <property type="match status" value="1"/>
</dbReference>
<dbReference type="Proteomes" id="UP000774000">
    <property type="component" value="Unassembled WGS sequence"/>
</dbReference>
<evidence type="ECO:0000313" key="2">
    <source>
        <dbReference type="EMBL" id="MBM7557886.1"/>
    </source>
</evidence>
<dbReference type="Gene3D" id="3.40.30.10">
    <property type="entry name" value="Glutaredoxin"/>
    <property type="match status" value="2"/>
</dbReference>
<sequence length="213" mass="24017">MPLIDDEVAEQLEEQLTVLENEVNLAFFTQEFECESCQTARQFLEEFSKLSNKINLEIYDLKEDSDKAEEYNVDKIPAAVLLDKEKKYSGLRFFGIPAGYEINSFVNALKLVSGGESELDDEIKDTAAKVEKDVHFQVFVTLQCPYCPKAVEATQQLAYENDNITADMLDSSIFNHLAVKYDVSGVPKTIVNETEELVGAQPPEEFLNAIKNL</sequence>
<dbReference type="InterPro" id="IPR011903">
    <property type="entry name" value="TON_0319-like"/>
</dbReference>
<protein>
    <submittedName>
        <fullName evidence="2">Glutaredoxin-like protein</fullName>
    </submittedName>
</protein>
<dbReference type="InterPro" id="IPR036249">
    <property type="entry name" value="Thioredoxin-like_sf"/>
</dbReference>
<dbReference type="InterPro" id="IPR012336">
    <property type="entry name" value="Thioredoxin-like_fold"/>
</dbReference>
<comment type="caution">
    <text evidence="2">The sequence shown here is derived from an EMBL/GenBank/DDBJ whole genome shotgun (WGS) entry which is preliminary data.</text>
</comment>
<accession>A0A939BT57</accession>
<dbReference type="PANTHER" id="PTHR37170">
    <property type="entry name" value="GLUTAREDOXIN-RELATED"/>
    <property type="match status" value="1"/>
</dbReference>
<evidence type="ECO:0000259" key="1">
    <source>
        <dbReference type="Pfam" id="PF13192"/>
    </source>
</evidence>
<dbReference type="AlphaFoldDB" id="A0A939BT57"/>
<dbReference type="PROSITE" id="PS51354">
    <property type="entry name" value="GLUTAREDOXIN_2"/>
    <property type="match status" value="1"/>
</dbReference>
<feature type="domain" description="Thioredoxin-like fold" evidence="1">
    <location>
        <begin position="135"/>
        <end position="210"/>
    </location>
</feature>
<dbReference type="NCBIfam" id="TIGR02187">
    <property type="entry name" value="PDO_seleno_TRX"/>
    <property type="match status" value="1"/>
</dbReference>